<dbReference type="Proteomes" id="UP001627154">
    <property type="component" value="Unassembled WGS sequence"/>
</dbReference>
<dbReference type="NCBIfam" id="TIGR03178">
    <property type="entry name" value="allantoinase"/>
    <property type="match status" value="1"/>
</dbReference>
<keyword evidence="8" id="KW-0378">Hydrolase</keyword>
<proteinExistence type="inferred from homology"/>
<keyword evidence="9" id="KW-0862">Zinc</keyword>
<keyword evidence="12" id="KW-1185">Reference proteome</keyword>
<comment type="similarity">
    <text evidence="4">Belongs to the metallo-dependent hydrolases superfamily. Allantoinase family.</text>
</comment>
<sequence length="458" mass="50726">MQKIFISKRTILPDGIKPSAILVTNGKIKEIISLDSVEKIFEELKKYEGVAIEDFGNLVLMPGIVDSHVHVSEPGRTKWEGYWTATQAAAAGGVTTIVDMPLNASPPTTTVENLKLKVREAQKKSFVDVAFWGGIVPENQNHLKALVNAGVVGFKSFLHPSGTDDFKHVSNDDVTRAVTELEGCNVVLAFHAERECKAVLENNEDPYEYATYLKTRPAHMEVDAISFVKDICSIYKCRCHIVHLSAKEGLNLVREAKKQGLPLTVETCFHYLSLTAEQIPRGAVEYKCCPPIRDAHNKEKLWDALKDGTLDMVVSDHSPCTADLKGDGNFLQAWGGISSLQFGLSVLWTEARTRNFSLQDIARVLSASPAKMCGLDNAKGCLKVGVDADFVVWNPEETIEIKKSGIFFKNKVSPYLNKEFYGKVYTTIVRGNVVYQDGKFSNKPLGKLLLPEEFLSTI</sequence>
<dbReference type="GO" id="GO:0004038">
    <property type="term" value="F:allantoinase activity"/>
    <property type="evidence" value="ECO:0007669"/>
    <property type="project" value="UniProtKB-EC"/>
</dbReference>
<gene>
    <name evidence="11" type="ORF">TKK_003808</name>
</gene>
<comment type="cofactor">
    <cofactor evidence="2">
        <name>Zn(2+)</name>
        <dbReference type="ChEBI" id="CHEBI:29105"/>
    </cofactor>
</comment>
<evidence type="ECO:0000256" key="2">
    <source>
        <dbReference type="ARBA" id="ARBA00001947"/>
    </source>
</evidence>
<evidence type="ECO:0000313" key="12">
    <source>
        <dbReference type="Proteomes" id="UP001627154"/>
    </source>
</evidence>
<evidence type="ECO:0000256" key="4">
    <source>
        <dbReference type="ARBA" id="ARBA00010368"/>
    </source>
</evidence>
<dbReference type="InterPro" id="IPR017593">
    <property type="entry name" value="Allantoinase"/>
</dbReference>
<reference evidence="11 12" key="1">
    <citation type="journal article" date="2024" name="bioRxiv">
        <title>A reference genome for Trichogramma kaykai: A tiny desert-dwelling parasitoid wasp with competing sex-ratio distorters.</title>
        <authorList>
            <person name="Culotta J."/>
            <person name="Lindsey A.R."/>
        </authorList>
    </citation>
    <scope>NUCLEOTIDE SEQUENCE [LARGE SCALE GENOMIC DNA]</scope>
    <source>
        <strain evidence="11 12">KSX58</strain>
    </source>
</reference>
<keyword evidence="7" id="KW-0479">Metal-binding</keyword>
<dbReference type="EMBL" id="JBJJXI010000030">
    <property type="protein sequence ID" value="KAL3403546.1"/>
    <property type="molecule type" value="Genomic_DNA"/>
</dbReference>
<dbReference type="Pfam" id="PF01979">
    <property type="entry name" value="Amidohydro_1"/>
    <property type="match status" value="1"/>
</dbReference>
<evidence type="ECO:0000256" key="3">
    <source>
        <dbReference type="ARBA" id="ARBA00004968"/>
    </source>
</evidence>
<evidence type="ECO:0000256" key="9">
    <source>
        <dbReference type="ARBA" id="ARBA00022833"/>
    </source>
</evidence>
<dbReference type="Gene3D" id="3.20.20.140">
    <property type="entry name" value="Metal-dependent hydrolases"/>
    <property type="match status" value="1"/>
</dbReference>
<evidence type="ECO:0000256" key="8">
    <source>
        <dbReference type="ARBA" id="ARBA00022801"/>
    </source>
</evidence>
<dbReference type="InterPro" id="IPR011059">
    <property type="entry name" value="Metal-dep_hydrolase_composite"/>
</dbReference>
<evidence type="ECO:0000256" key="6">
    <source>
        <dbReference type="ARBA" id="ARBA00012863"/>
    </source>
</evidence>
<dbReference type="PANTHER" id="PTHR43668:SF2">
    <property type="entry name" value="ALLANTOINASE"/>
    <property type="match status" value="1"/>
</dbReference>
<dbReference type="FunFam" id="3.20.20.140:FF:000032">
    <property type="entry name" value="Allantoinase Dal1"/>
    <property type="match status" value="1"/>
</dbReference>
<dbReference type="InterPro" id="IPR032466">
    <property type="entry name" value="Metal_Hydrolase"/>
</dbReference>
<accession>A0ABD2XED5</accession>
<dbReference type="PANTHER" id="PTHR43668">
    <property type="entry name" value="ALLANTOINASE"/>
    <property type="match status" value="1"/>
</dbReference>
<protein>
    <recommendedName>
        <fullName evidence="6">allantoinase</fullName>
        <ecNumber evidence="6">3.5.2.5</ecNumber>
    </recommendedName>
</protein>
<comment type="catalytic activity">
    <reaction evidence="1">
        <text>(S)-allantoin + H2O = allantoate + H(+)</text>
        <dbReference type="Rhea" id="RHEA:17029"/>
        <dbReference type="ChEBI" id="CHEBI:15377"/>
        <dbReference type="ChEBI" id="CHEBI:15378"/>
        <dbReference type="ChEBI" id="CHEBI:15678"/>
        <dbReference type="ChEBI" id="CHEBI:17536"/>
        <dbReference type="EC" id="3.5.2.5"/>
    </reaction>
</comment>
<dbReference type="InterPro" id="IPR050138">
    <property type="entry name" value="DHOase/Allantoinase_Hydrolase"/>
</dbReference>
<comment type="subunit">
    <text evidence="5">Homotetramer.</text>
</comment>
<dbReference type="AlphaFoldDB" id="A0ABD2XED5"/>
<evidence type="ECO:0000256" key="7">
    <source>
        <dbReference type="ARBA" id="ARBA00022723"/>
    </source>
</evidence>
<evidence type="ECO:0000259" key="10">
    <source>
        <dbReference type="Pfam" id="PF01979"/>
    </source>
</evidence>
<dbReference type="SUPFAM" id="SSF51556">
    <property type="entry name" value="Metallo-dependent hydrolases"/>
    <property type="match status" value="1"/>
</dbReference>
<dbReference type="InterPro" id="IPR006680">
    <property type="entry name" value="Amidohydro-rel"/>
</dbReference>
<dbReference type="SUPFAM" id="SSF51338">
    <property type="entry name" value="Composite domain of metallo-dependent hydrolases"/>
    <property type="match status" value="1"/>
</dbReference>
<evidence type="ECO:0000256" key="5">
    <source>
        <dbReference type="ARBA" id="ARBA00011881"/>
    </source>
</evidence>
<comment type="caution">
    <text evidence="11">The sequence shown here is derived from an EMBL/GenBank/DDBJ whole genome shotgun (WGS) entry which is preliminary data.</text>
</comment>
<dbReference type="EC" id="3.5.2.5" evidence="6"/>
<evidence type="ECO:0000256" key="1">
    <source>
        <dbReference type="ARBA" id="ARBA00001756"/>
    </source>
</evidence>
<dbReference type="GO" id="GO:0046872">
    <property type="term" value="F:metal ion binding"/>
    <property type="evidence" value="ECO:0007669"/>
    <property type="project" value="UniProtKB-KW"/>
</dbReference>
<feature type="domain" description="Amidohydrolase-related" evidence="10">
    <location>
        <begin position="59"/>
        <end position="434"/>
    </location>
</feature>
<comment type="pathway">
    <text evidence="3">Nitrogen metabolism; (S)-allantoin degradation; allantoate from (S)-allantoin: step 1/1.</text>
</comment>
<name>A0ABD2XED5_9HYME</name>
<evidence type="ECO:0000313" key="11">
    <source>
        <dbReference type="EMBL" id="KAL3403546.1"/>
    </source>
</evidence>
<organism evidence="11 12">
    <name type="scientific">Trichogramma kaykai</name>
    <dbReference type="NCBI Taxonomy" id="54128"/>
    <lineage>
        <taxon>Eukaryota</taxon>
        <taxon>Metazoa</taxon>
        <taxon>Ecdysozoa</taxon>
        <taxon>Arthropoda</taxon>
        <taxon>Hexapoda</taxon>
        <taxon>Insecta</taxon>
        <taxon>Pterygota</taxon>
        <taxon>Neoptera</taxon>
        <taxon>Endopterygota</taxon>
        <taxon>Hymenoptera</taxon>
        <taxon>Apocrita</taxon>
        <taxon>Proctotrupomorpha</taxon>
        <taxon>Chalcidoidea</taxon>
        <taxon>Trichogrammatidae</taxon>
        <taxon>Trichogramma</taxon>
    </lineage>
</organism>